<gene>
    <name evidence="13" type="ORF">Cni_G26934</name>
</gene>
<reference evidence="13 14" key="1">
    <citation type="submission" date="2023-10" db="EMBL/GenBank/DDBJ databases">
        <title>Chromosome-scale genome assembly provides insights into flower coloration mechanisms of Canna indica.</title>
        <authorList>
            <person name="Li C."/>
        </authorList>
    </citation>
    <scope>NUCLEOTIDE SEQUENCE [LARGE SCALE GENOMIC DNA]</scope>
    <source>
        <tissue evidence="13">Flower</tissue>
    </source>
</reference>
<dbReference type="Pfam" id="PF01061">
    <property type="entry name" value="ABC2_membrane"/>
    <property type="match status" value="1"/>
</dbReference>
<dbReference type="PANTHER" id="PTHR19241">
    <property type="entry name" value="ATP-BINDING CASSETTE TRANSPORTER"/>
    <property type="match status" value="1"/>
</dbReference>
<keyword evidence="7" id="KW-0067">ATP-binding</keyword>
<comment type="function">
    <text evidence="10">May be a general defense protein.</text>
</comment>
<dbReference type="GO" id="GO:0005524">
    <property type="term" value="F:ATP binding"/>
    <property type="evidence" value="ECO:0007669"/>
    <property type="project" value="UniProtKB-KW"/>
</dbReference>
<evidence type="ECO:0000256" key="8">
    <source>
        <dbReference type="ARBA" id="ARBA00022989"/>
    </source>
</evidence>
<evidence type="ECO:0000256" key="9">
    <source>
        <dbReference type="ARBA" id="ARBA00023136"/>
    </source>
</evidence>
<dbReference type="AlphaFoldDB" id="A0AAQ3QMH7"/>
<evidence type="ECO:0000313" key="13">
    <source>
        <dbReference type="EMBL" id="WOL18141.1"/>
    </source>
</evidence>
<comment type="similarity">
    <text evidence="2">Belongs to the ABC transporter superfamily. ABCG family. PDR (TC 3.A.1.205) subfamily.</text>
</comment>
<feature type="transmembrane region" description="Helical" evidence="11">
    <location>
        <begin position="539"/>
        <end position="560"/>
    </location>
</feature>
<dbReference type="Pfam" id="PF08370">
    <property type="entry name" value="PDR_assoc"/>
    <property type="match status" value="1"/>
</dbReference>
<keyword evidence="9 11" id="KW-0472">Membrane</keyword>
<feature type="transmembrane region" description="Helical" evidence="11">
    <location>
        <begin position="506"/>
        <end position="527"/>
    </location>
</feature>
<keyword evidence="3" id="KW-0813">Transport</keyword>
<dbReference type="GO" id="GO:0016887">
    <property type="term" value="F:ATP hydrolysis activity"/>
    <property type="evidence" value="ECO:0007669"/>
    <property type="project" value="InterPro"/>
</dbReference>
<dbReference type="InterPro" id="IPR017871">
    <property type="entry name" value="ABC_transporter-like_CS"/>
</dbReference>
<dbReference type="GO" id="GO:0005886">
    <property type="term" value="C:plasma membrane"/>
    <property type="evidence" value="ECO:0007669"/>
    <property type="project" value="UniProtKB-ARBA"/>
</dbReference>
<evidence type="ECO:0000256" key="11">
    <source>
        <dbReference type="SAM" id="Phobius"/>
    </source>
</evidence>
<dbReference type="InterPro" id="IPR043926">
    <property type="entry name" value="ABCG_dom"/>
</dbReference>
<keyword evidence="14" id="KW-1185">Reference proteome</keyword>
<sequence length="752" mass="85931">MGGGMEGAEGPPLTDEEHQVLLLRLREGRARLGFEAQKVEVRFEDLRVEAQVYEGSRLLPTLPNTIINAAQELMGRLKLYHANRIPVKVLNGLRGIVKPSRMTLVLGAPRSGKSTFLRALSGKLDSSLNVTGKVTYNGQEMNSYISRRMCAYVSQDDLHQTEMTVKETLEFSSKMLNVGDANVILKDANNGRKEEKDIHAMEIDFAKEEKFLHEYILKTLGLHECADTIIGDEMRRGISGGQKKRVTIGEMLVGLAQCYFMDDISTGLDSSTAHQILKFLRQMTHVLDLTMVISLNQPTQEAYELFDDIILLCEGQITYQGSREHVLEFFESMGFRCPDRKNVANFLQEVMSTTDQAQYWVGSHSTYHYIPACMLSDSFGSSHFGLLLQEELQKTYSTDEGNPMTKLKEIYNIPKWEIFKACFSREKLLMKRNYPVQIFRSIQISIFAFVVTTVFIRTKMKHHTIDDGNNFIGAMYAGVTLIMFNGMTELSTMTRRLPIYYKQREVLYLPGWALLLSLTVLSLPISFIEAGLWTSLTYYGIGFAPTVIRFLKQFLALFCIHQMSMSLFRLMVVMGKTQIKANMFGTATLAAIYIPSGFAISKDNIQPWLVWIYWSSPLTYGQNAVAINEFSDRRWNMKTENEDSTGVTIGRAILRLRGMLMEWHWYWYCVAILLAYALAFNIVSTFALEYSKAPRKSNSNNKIWSEDFKKIIIFDDQATKVTAERRISIPFQPLTITFININYYVDMPKVIY</sequence>
<dbReference type="FunFam" id="3.40.50.300:FF:000532">
    <property type="entry name" value="ABC transporter G family member 34"/>
    <property type="match status" value="1"/>
</dbReference>
<dbReference type="SUPFAM" id="SSF52540">
    <property type="entry name" value="P-loop containing nucleoside triphosphate hydrolases"/>
    <property type="match status" value="1"/>
</dbReference>
<evidence type="ECO:0000256" key="2">
    <source>
        <dbReference type="ARBA" id="ARBA00006012"/>
    </source>
</evidence>
<dbReference type="InterPro" id="IPR027417">
    <property type="entry name" value="P-loop_NTPase"/>
</dbReference>
<keyword evidence="5" id="KW-0677">Repeat</keyword>
<feature type="domain" description="ABC transporter" evidence="12">
    <location>
        <begin position="74"/>
        <end position="339"/>
    </location>
</feature>
<evidence type="ECO:0000256" key="3">
    <source>
        <dbReference type="ARBA" id="ARBA00022448"/>
    </source>
</evidence>
<dbReference type="InterPro" id="IPR013525">
    <property type="entry name" value="ABC2_TM"/>
</dbReference>
<feature type="transmembrane region" description="Helical" evidence="11">
    <location>
        <begin position="665"/>
        <end position="688"/>
    </location>
</feature>
<dbReference type="SMART" id="SM00382">
    <property type="entry name" value="AAA"/>
    <property type="match status" value="1"/>
</dbReference>
<protein>
    <recommendedName>
        <fullName evidence="12">ABC transporter domain-containing protein</fullName>
    </recommendedName>
</protein>
<evidence type="ECO:0000256" key="1">
    <source>
        <dbReference type="ARBA" id="ARBA00004141"/>
    </source>
</evidence>
<dbReference type="PROSITE" id="PS00211">
    <property type="entry name" value="ABC_TRANSPORTER_1"/>
    <property type="match status" value="1"/>
</dbReference>
<evidence type="ECO:0000256" key="4">
    <source>
        <dbReference type="ARBA" id="ARBA00022692"/>
    </source>
</evidence>
<accession>A0AAQ3QMH7</accession>
<evidence type="ECO:0000256" key="6">
    <source>
        <dbReference type="ARBA" id="ARBA00022741"/>
    </source>
</evidence>
<dbReference type="PROSITE" id="PS50893">
    <property type="entry name" value="ABC_TRANSPORTER_2"/>
    <property type="match status" value="1"/>
</dbReference>
<evidence type="ECO:0000256" key="5">
    <source>
        <dbReference type="ARBA" id="ARBA00022737"/>
    </source>
</evidence>
<organism evidence="13 14">
    <name type="scientific">Canna indica</name>
    <name type="common">Indian-shot</name>
    <dbReference type="NCBI Taxonomy" id="4628"/>
    <lineage>
        <taxon>Eukaryota</taxon>
        <taxon>Viridiplantae</taxon>
        <taxon>Streptophyta</taxon>
        <taxon>Embryophyta</taxon>
        <taxon>Tracheophyta</taxon>
        <taxon>Spermatophyta</taxon>
        <taxon>Magnoliopsida</taxon>
        <taxon>Liliopsida</taxon>
        <taxon>Zingiberales</taxon>
        <taxon>Cannaceae</taxon>
        <taxon>Canna</taxon>
    </lineage>
</organism>
<dbReference type="Proteomes" id="UP001327560">
    <property type="component" value="Chromosome 8"/>
</dbReference>
<dbReference type="GO" id="GO:0140359">
    <property type="term" value="F:ABC-type transporter activity"/>
    <property type="evidence" value="ECO:0007669"/>
    <property type="project" value="InterPro"/>
</dbReference>
<comment type="subcellular location">
    <subcellularLocation>
        <location evidence="1">Membrane</location>
        <topology evidence="1">Multi-pass membrane protein</topology>
    </subcellularLocation>
</comment>
<feature type="transmembrane region" description="Helical" evidence="11">
    <location>
        <begin position="438"/>
        <end position="456"/>
    </location>
</feature>
<keyword evidence="4 11" id="KW-0812">Transmembrane</keyword>
<evidence type="ECO:0000259" key="12">
    <source>
        <dbReference type="PROSITE" id="PS50893"/>
    </source>
</evidence>
<dbReference type="InterPro" id="IPR003593">
    <property type="entry name" value="AAA+_ATPase"/>
</dbReference>
<dbReference type="EMBL" id="CP136897">
    <property type="protein sequence ID" value="WOL18141.1"/>
    <property type="molecule type" value="Genomic_DNA"/>
</dbReference>
<name>A0AAQ3QMH7_9LILI</name>
<dbReference type="Gene3D" id="3.40.50.300">
    <property type="entry name" value="P-loop containing nucleotide triphosphate hydrolases"/>
    <property type="match status" value="1"/>
</dbReference>
<evidence type="ECO:0000313" key="14">
    <source>
        <dbReference type="Proteomes" id="UP001327560"/>
    </source>
</evidence>
<evidence type="ECO:0000256" key="7">
    <source>
        <dbReference type="ARBA" id="ARBA00022840"/>
    </source>
</evidence>
<proteinExistence type="inferred from homology"/>
<keyword evidence="6" id="KW-0547">Nucleotide-binding</keyword>
<evidence type="ECO:0000256" key="10">
    <source>
        <dbReference type="ARBA" id="ARBA00037747"/>
    </source>
</evidence>
<dbReference type="Pfam" id="PF00005">
    <property type="entry name" value="ABC_tran"/>
    <property type="match status" value="1"/>
</dbReference>
<keyword evidence="8 11" id="KW-1133">Transmembrane helix</keyword>
<feature type="transmembrane region" description="Helical" evidence="11">
    <location>
        <begin position="581"/>
        <end position="600"/>
    </location>
</feature>
<dbReference type="InterPro" id="IPR003439">
    <property type="entry name" value="ABC_transporter-like_ATP-bd"/>
</dbReference>
<feature type="transmembrane region" description="Helical" evidence="11">
    <location>
        <begin position="468"/>
        <end position="485"/>
    </location>
</feature>
<dbReference type="Pfam" id="PF19055">
    <property type="entry name" value="ABC2_membrane_7"/>
    <property type="match status" value="1"/>
</dbReference>
<dbReference type="InterPro" id="IPR013581">
    <property type="entry name" value="PDR_assoc"/>
</dbReference>